<sequence length="390" mass="44102">MDALAEPLLASKEDDHEQERAPTGKCGEVEVAVNSGADPVGAITSLDEESAEVAQSNRGEEGNNEHGSFPTMTEESTNPALPTRLVHIGRKFLLTPLMPKGPSNLKMQLRFLRFLGVTLLGIVATHFFVFTLNWEHRKGLTLYDTWVYEGNLILLDCIAMFSVGRLFDRSAVDHLAWMSVMLLSSLYTSTLPHVSWLRHSVTLYELHCTWPWQLWIFVVALCVPVCAGVVILHLRHAQLQEDLTRKTFEVMLTMILFLVPQMLHTNFEFHHWFAGLLCGMHANYDVWWSQLAMAWCWGQYVNGIAVWGRDPPLKCSYASYITKRQGCCRHHRPLEDTVFGVADGHRWGGVSEEACWLDDSAIHNSPAATLFDDITSLTSSDWRHCDAHPN</sequence>
<accession>A0A9N8E902</accession>
<dbReference type="EMBL" id="CAICTM010000787">
    <property type="protein sequence ID" value="CAB9516513.1"/>
    <property type="molecule type" value="Genomic_DNA"/>
</dbReference>
<evidence type="ECO:0000256" key="2">
    <source>
        <dbReference type="SAM" id="Phobius"/>
    </source>
</evidence>
<feature type="transmembrane region" description="Helical" evidence="2">
    <location>
        <begin position="146"/>
        <end position="163"/>
    </location>
</feature>
<proteinExistence type="predicted"/>
<keyword evidence="2" id="KW-1133">Transmembrane helix</keyword>
<feature type="transmembrane region" description="Helical" evidence="2">
    <location>
        <begin position="214"/>
        <end position="234"/>
    </location>
</feature>
<feature type="region of interest" description="Disordered" evidence="1">
    <location>
        <begin position="1"/>
        <end position="26"/>
    </location>
</feature>
<keyword evidence="2" id="KW-0812">Transmembrane</keyword>
<feature type="transmembrane region" description="Helical" evidence="2">
    <location>
        <begin position="175"/>
        <end position="194"/>
    </location>
</feature>
<evidence type="ECO:0000313" key="4">
    <source>
        <dbReference type="Proteomes" id="UP001153069"/>
    </source>
</evidence>
<dbReference type="Proteomes" id="UP001153069">
    <property type="component" value="Unassembled WGS sequence"/>
</dbReference>
<reference evidence="3" key="1">
    <citation type="submission" date="2020-06" db="EMBL/GenBank/DDBJ databases">
        <authorList>
            <consortium name="Plant Systems Biology data submission"/>
        </authorList>
    </citation>
    <scope>NUCLEOTIDE SEQUENCE</scope>
    <source>
        <strain evidence="3">D6</strain>
    </source>
</reference>
<name>A0A9N8E902_9STRA</name>
<feature type="region of interest" description="Disordered" evidence="1">
    <location>
        <begin position="45"/>
        <end position="77"/>
    </location>
</feature>
<feature type="transmembrane region" description="Helical" evidence="2">
    <location>
        <begin position="111"/>
        <end position="134"/>
    </location>
</feature>
<keyword evidence="2" id="KW-0472">Membrane</keyword>
<organism evidence="3 4">
    <name type="scientific">Seminavis robusta</name>
    <dbReference type="NCBI Taxonomy" id="568900"/>
    <lineage>
        <taxon>Eukaryota</taxon>
        <taxon>Sar</taxon>
        <taxon>Stramenopiles</taxon>
        <taxon>Ochrophyta</taxon>
        <taxon>Bacillariophyta</taxon>
        <taxon>Bacillariophyceae</taxon>
        <taxon>Bacillariophycidae</taxon>
        <taxon>Naviculales</taxon>
        <taxon>Naviculaceae</taxon>
        <taxon>Seminavis</taxon>
    </lineage>
</organism>
<comment type="caution">
    <text evidence="3">The sequence shown here is derived from an EMBL/GenBank/DDBJ whole genome shotgun (WGS) entry which is preliminary data.</text>
</comment>
<keyword evidence="4" id="KW-1185">Reference proteome</keyword>
<protein>
    <submittedName>
        <fullName evidence="3">Uncharacterized protein</fullName>
    </submittedName>
</protein>
<feature type="compositionally biased region" description="Basic and acidic residues" evidence="1">
    <location>
        <begin position="11"/>
        <end position="22"/>
    </location>
</feature>
<evidence type="ECO:0000256" key="1">
    <source>
        <dbReference type="SAM" id="MobiDB-lite"/>
    </source>
</evidence>
<gene>
    <name evidence="3" type="ORF">SEMRO_788_G202560.1</name>
</gene>
<feature type="transmembrane region" description="Helical" evidence="2">
    <location>
        <begin position="246"/>
        <end position="263"/>
    </location>
</feature>
<dbReference type="OrthoDB" id="196021at2759"/>
<evidence type="ECO:0000313" key="3">
    <source>
        <dbReference type="EMBL" id="CAB9516513.1"/>
    </source>
</evidence>
<dbReference type="AlphaFoldDB" id="A0A9N8E902"/>